<name>A0A7J7ICN3_9RHOD</name>
<reference evidence="3 4" key="1">
    <citation type="journal article" date="2020" name="J. Phycol.">
        <title>Comparative genome analysis reveals Cyanidiococcus gen. nov., a new extremophilic red algal genus sister to Cyanidioschyzon (Cyanidioschyzonaceae, Rhodophyta).</title>
        <authorList>
            <person name="Liu S.-L."/>
            <person name="Chiang Y.-R."/>
            <person name="Yoon H.S."/>
            <person name="Fu H.-Y."/>
        </authorList>
    </citation>
    <scope>NUCLEOTIDE SEQUENCE [LARGE SCALE GENOMIC DNA]</scope>
    <source>
        <strain evidence="3 4">THAL066</strain>
    </source>
</reference>
<dbReference type="Pfam" id="PF00481">
    <property type="entry name" value="PP2C"/>
    <property type="match status" value="1"/>
</dbReference>
<keyword evidence="4" id="KW-1185">Reference proteome</keyword>
<dbReference type="GO" id="GO:0004722">
    <property type="term" value="F:protein serine/threonine phosphatase activity"/>
    <property type="evidence" value="ECO:0007669"/>
    <property type="project" value="InterPro"/>
</dbReference>
<dbReference type="InterPro" id="IPR001932">
    <property type="entry name" value="PPM-type_phosphatase-like_dom"/>
</dbReference>
<gene>
    <name evidence="3" type="ORF">F1559_000215</name>
</gene>
<evidence type="ECO:0000313" key="4">
    <source>
        <dbReference type="Proteomes" id="UP000530660"/>
    </source>
</evidence>
<feature type="region of interest" description="Disordered" evidence="1">
    <location>
        <begin position="1"/>
        <end position="97"/>
    </location>
</feature>
<dbReference type="SMART" id="SM00332">
    <property type="entry name" value="PP2Cc"/>
    <property type="match status" value="1"/>
</dbReference>
<feature type="compositionally biased region" description="Basic and acidic residues" evidence="1">
    <location>
        <begin position="1"/>
        <end position="28"/>
    </location>
</feature>
<dbReference type="Proteomes" id="UP000530660">
    <property type="component" value="Unassembled WGS sequence"/>
</dbReference>
<organism evidence="3 4">
    <name type="scientific">Cyanidiococcus yangmingshanensis</name>
    <dbReference type="NCBI Taxonomy" id="2690220"/>
    <lineage>
        <taxon>Eukaryota</taxon>
        <taxon>Rhodophyta</taxon>
        <taxon>Bangiophyceae</taxon>
        <taxon>Cyanidiales</taxon>
        <taxon>Cyanidiaceae</taxon>
        <taxon>Cyanidiococcus</taxon>
    </lineage>
</organism>
<feature type="compositionally biased region" description="Low complexity" evidence="1">
    <location>
        <begin position="66"/>
        <end position="91"/>
    </location>
</feature>
<dbReference type="SUPFAM" id="SSF81606">
    <property type="entry name" value="PP2C-like"/>
    <property type="match status" value="1"/>
</dbReference>
<dbReference type="InterPro" id="IPR015655">
    <property type="entry name" value="PP2C"/>
</dbReference>
<evidence type="ECO:0000259" key="2">
    <source>
        <dbReference type="PROSITE" id="PS51746"/>
    </source>
</evidence>
<dbReference type="OrthoDB" id="5451at2759"/>
<accession>A0A7J7ICN3</accession>
<proteinExistence type="predicted"/>
<dbReference type="AlphaFoldDB" id="A0A7J7ICN3"/>
<dbReference type="CDD" id="cd00143">
    <property type="entry name" value="PP2Cc"/>
    <property type="match status" value="1"/>
</dbReference>
<dbReference type="PROSITE" id="PS51746">
    <property type="entry name" value="PPM_2"/>
    <property type="match status" value="1"/>
</dbReference>
<comment type="caution">
    <text evidence="3">The sequence shown here is derived from an EMBL/GenBank/DDBJ whole genome shotgun (WGS) entry which is preliminary data.</text>
</comment>
<evidence type="ECO:0000313" key="3">
    <source>
        <dbReference type="EMBL" id="KAF6000788.1"/>
    </source>
</evidence>
<dbReference type="Gene3D" id="3.60.40.10">
    <property type="entry name" value="PPM-type phosphatase domain"/>
    <property type="match status" value="1"/>
</dbReference>
<dbReference type="InterPro" id="IPR036457">
    <property type="entry name" value="PPM-type-like_dom_sf"/>
</dbReference>
<dbReference type="EMBL" id="VWRR01000017">
    <property type="protein sequence ID" value="KAF6000788.1"/>
    <property type="molecule type" value="Genomic_DNA"/>
</dbReference>
<protein>
    <recommendedName>
        <fullName evidence="2">PPM-type phosphatase domain-containing protein</fullName>
    </recommendedName>
</protein>
<evidence type="ECO:0000256" key="1">
    <source>
        <dbReference type="SAM" id="MobiDB-lite"/>
    </source>
</evidence>
<dbReference type="PANTHER" id="PTHR47992">
    <property type="entry name" value="PROTEIN PHOSPHATASE"/>
    <property type="match status" value="1"/>
</dbReference>
<sequence>MGLCKSKLDADAKLDDDGVDATRNDDYQQGKSSVSAGKQRGAVAGVNEQNAVTGAQPGRLVGRGEQQQQQQQRPPQSGAAADNSSSDAAVAETPGGRLSLDRKSDRFFFSFLGARRRLSVANEVSLQPDGEDGSAAFEEKDSHRSYHHFQEYKVQFDQKGAVLRPLPISKQDSAAEVLHSELAYELPLEPPAARPALRLSTGVVSRTGWEPVRKGKENQDSACVLMPLVPAWTCSTLAPRGENEIAKPCDMQCIQRQNSKLERRISTREGVDNLMEDSTGTRSYDDPEASLATVTVMTPRHLSLRHLPDNPKVKGASVEYHEMILRATGSNMPPHVLSDALWAVFDGHGVAGRLCSHYIRNIFPKLLARFLYDYELHRNPAVALRRTCLNAEQLLTARGELLELEPETDAFAYLWNNMKSMLHQAIGTTRENTRPSTSMDSIPDVDDEDDGLGGIDSRFSGTTGIIVLLHGRDLYCANVGDSRAVLGRRLGSAGNSDTGQHARGKQARYTAVALSVDHKPDRPDERKRIQALGGHVESWHGNIGPARVWLPTTRVPGLAMSRSFGDQVVENIGVTADPEIYQLRLCPADAFIVLGSDGIWEFLSNDEVVQFVGRRKDQGESPQAVAEQLVQEAVRRWMAEESVIDDTTCIVVYLEPMGDTLQEHRACEHTPQRIEFPDP</sequence>
<feature type="domain" description="PPM-type phosphatase" evidence="2">
    <location>
        <begin position="317"/>
        <end position="654"/>
    </location>
</feature>